<dbReference type="RefSeq" id="WP_167993798.1">
    <property type="nucleotide sequence ID" value="NZ_JAATJL010000001.1"/>
</dbReference>
<evidence type="ECO:0000259" key="2">
    <source>
        <dbReference type="Pfam" id="PF13559"/>
    </source>
</evidence>
<accession>A0A846RXK4</accession>
<sequence>MQKNVIDWPVWAGVPVQPDDEEARQLLQEELSKPVYQEAEPSLLERIWTEILNWLGELLGQIRGVDAGLGTILLAVGAAVVIVIAVLLVRPRLNARRKRSGPAVFEQTSRLSAEAHRALADEAAAGSNWDEALTERFRAITRSAEERLVLDDQPGRTAGEVADRLQGAFSAFETDISWLALRFNEVHYGARPATPSDYERSVALDRNLTVSQPQSARATAQWAAPV</sequence>
<keyword evidence="1" id="KW-0812">Transmembrane</keyword>
<feature type="transmembrane region" description="Helical" evidence="1">
    <location>
        <begin position="67"/>
        <end position="89"/>
    </location>
</feature>
<organism evidence="3 4">
    <name type="scientific">Arthrobacter pigmenti</name>
    <dbReference type="NCBI Taxonomy" id="271432"/>
    <lineage>
        <taxon>Bacteria</taxon>
        <taxon>Bacillati</taxon>
        <taxon>Actinomycetota</taxon>
        <taxon>Actinomycetes</taxon>
        <taxon>Micrococcales</taxon>
        <taxon>Micrococcaceae</taxon>
        <taxon>Arthrobacter</taxon>
    </lineage>
</organism>
<protein>
    <recommendedName>
        <fullName evidence="2">Protein-glutamine gamma-glutamyltransferase-like C-terminal domain-containing protein</fullName>
    </recommendedName>
</protein>
<evidence type="ECO:0000313" key="4">
    <source>
        <dbReference type="Proteomes" id="UP000547458"/>
    </source>
</evidence>
<evidence type="ECO:0000313" key="3">
    <source>
        <dbReference type="EMBL" id="NJC22941.1"/>
    </source>
</evidence>
<evidence type="ECO:0000256" key="1">
    <source>
        <dbReference type="SAM" id="Phobius"/>
    </source>
</evidence>
<gene>
    <name evidence="3" type="ORF">BJ994_002017</name>
</gene>
<proteinExistence type="predicted"/>
<keyword evidence="1" id="KW-1133">Transmembrane helix</keyword>
<keyword evidence="1" id="KW-0472">Membrane</keyword>
<name>A0A846RXK4_9MICC</name>
<comment type="caution">
    <text evidence="3">The sequence shown here is derived from an EMBL/GenBank/DDBJ whole genome shotgun (WGS) entry which is preliminary data.</text>
</comment>
<feature type="domain" description="Protein-glutamine gamma-glutamyltransferase-like C-terminal" evidence="2">
    <location>
        <begin position="136"/>
        <end position="206"/>
    </location>
</feature>
<dbReference type="InterPro" id="IPR025403">
    <property type="entry name" value="TgpA-like_C"/>
</dbReference>
<dbReference type="AlphaFoldDB" id="A0A846RXK4"/>
<dbReference type="EMBL" id="JAATJL010000001">
    <property type="protein sequence ID" value="NJC22941.1"/>
    <property type="molecule type" value="Genomic_DNA"/>
</dbReference>
<dbReference type="Proteomes" id="UP000547458">
    <property type="component" value="Unassembled WGS sequence"/>
</dbReference>
<dbReference type="Pfam" id="PF13559">
    <property type="entry name" value="DUF4129"/>
    <property type="match status" value="1"/>
</dbReference>
<keyword evidence="4" id="KW-1185">Reference proteome</keyword>
<reference evidence="3 4" key="1">
    <citation type="submission" date="2020-03" db="EMBL/GenBank/DDBJ databases">
        <title>Sequencing the genomes of 1000 actinobacteria strains.</title>
        <authorList>
            <person name="Klenk H.-P."/>
        </authorList>
    </citation>
    <scope>NUCLEOTIDE SEQUENCE [LARGE SCALE GENOMIC DNA]</scope>
    <source>
        <strain evidence="3 4">DSM 16403</strain>
    </source>
</reference>